<sequence length="50" mass="5826">MVVIKKLSNIIPVDFGEFQLEYVANDENIKRMKTIGQNMEKRAKKTGRSR</sequence>
<accession>A0A150NVR7</accession>
<dbReference type="AlphaFoldDB" id="A0A150NVR7"/>
<dbReference type="EMBL" id="LROU01000055">
    <property type="protein sequence ID" value="KYF37552.1"/>
    <property type="molecule type" value="Genomic_DNA"/>
</dbReference>
<reference evidence="1 2" key="1">
    <citation type="submission" date="2016-01" db="EMBL/GenBank/DDBJ databases">
        <title>Highly variable Streptococcus oralis 1 are common among viridans streptococci isolated from primates.</title>
        <authorList>
            <person name="Denapaite D."/>
            <person name="Rieger M."/>
            <person name="Koendgen S."/>
            <person name="Brueckner R."/>
            <person name="Ochigava I."/>
            <person name="Kappeler P."/>
            <person name="Maetz-Rensing K."/>
            <person name="Leendertz F."/>
        </authorList>
    </citation>
    <scope>NUCLEOTIDE SEQUENCE [LARGE SCALE GENOMIC DNA]</scope>
    <source>
        <strain evidence="1 2">M3-1</strain>
    </source>
</reference>
<protein>
    <submittedName>
        <fullName evidence="1">Uncharacterized protein</fullName>
    </submittedName>
</protein>
<evidence type="ECO:0000313" key="1">
    <source>
        <dbReference type="EMBL" id="KYF37552.1"/>
    </source>
</evidence>
<proteinExistence type="predicted"/>
<name>A0A150NVR7_STRMT</name>
<gene>
    <name evidence="1" type="ORF">SMIM3I_00196</name>
</gene>
<evidence type="ECO:0000313" key="2">
    <source>
        <dbReference type="Proteomes" id="UP000075442"/>
    </source>
</evidence>
<dbReference type="Proteomes" id="UP000075442">
    <property type="component" value="Unassembled WGS sequence"/>
</dbReference>
<comment type="caution">
    <text evidence="1">The sequence shown here is derived from an EMBL/GenBank/DDBJ whole genome shotgun (WGS) entry which is preliminary data.</text>
</comment>
<organism evidence="1 2">
    <name type="scientific">Streptococcus mitis</name>
    <dbReference type="NCBI Taxonomy" id="28037"/>
    <lineage>
        <taxon>Bacteria</taxon>
        <taxon>Bacillati</taxon>
        <taxon>Bacillota</taxon>
        <taxon>Bacilli</taxon>
        <taxon>Lactobacillales</taxon>
        <taxon>Streptococcaceae</taxon>
        <taxon>Streptococcus</taxon>
        <taxon>Streptococcus mitis group</taxon>
    </lineage>
</organism>